<feature type="compositionally biased region" description="Basic and acidic residues" evidence="1">
    <location>
        <begin position="142"/>
        <end position="153"/>
    </location>
</feature>
<accession>A0A1Q9CUJ2</accession>
<gene>
    <name evidence="2" type="ORF">AK812_SmicGene32271</name>
</gene>
<keyword evidence="3" id="KW-1185">Reference proteome</keyword>
<evidence type="ECO:0000313" key="2">
    <source>
        <dbReference type="EMBL" id="OLP86593.1"/>
    </source>
</evidence>
<feature type="compositionally biased region" description="Basic residues" evidence="1">
    <location>
        <begin position="1"/>
        <end position="16"/>
    </location>
</feature>
<sequence length="182" mass="21045">MRSPGHAKRQRSRSPPRKVDTRRISSALCRMIRYPQHRPEGLVVDATGKVELSNLMSVWASAEGLTETHILDTVEAHKWQDTETMTPRYSLLGEDGSFQIRVHKPRRELQQRKSMPSKPRSTWLVKSEGDEDRRRKGKFTRVKSEPNGKKTTEDPEAWDSEAKEDDEGWEGYNWAKKETADV</sequence>
<proteinExistence type="predicted"/>
<feature type="region of interest" description="Disordered" evidence="1">
    <location>
        <begin position="106"/>
        <end position="182"/>
    </location>
</feature>
<evidence type="ECO:0000256" key="1">
    <source>
        <dbReference type="SAM" id="MobiDB-lite"/>
    </source>
</evidence>
<dbReference type="AlphaFoldDB" id="A0A1Q9CUJ2"/>
<dbReference type="Proteomes" id="UP000186817">
    <property type="component" value="Unassembled WGS sequence"/>
</dbReference>
<feature type="region of interest" description="Disordered" evidence="1">
    <location>
        <begin position="1"/>
        <end position="22"/>
    </location>
</feature>
<protein>
    <submittedName>
        <fullName evidence="2">Uncharacterized protein</fullName>
    </submittedName>
</protein>
<dbReference type="OrthoDB" id="407782at2759"/>
<evidence type="ECO:0000313" key="3">
    <source>
        <dbReference type="Proteomes" id="UP000186817"/>
    </source>
</evidence>
<organism evidence="2 3">
    <name type="scientific">Symbiodinium microadriaticum</name>
    <name type="common">Dinoflagellate</name>
    <name type="synonym">Zooxanthella microadriatica</name>
    <dbReference type="NCBI Taxonomy" id="2951"/>
    <lineage>
        <taxon>Eukaryota</taxon>
        <taxon>Sar</taxon>
        <taxon>Alveolata</taxon>
        <taxon>Dinophyceae</taxon>
        <taxon>Suessiales</taxon>
        <taxon>Symbiodiniaceae</taxon>
        <taxon>Symbiodinium</taxon>
    </lineage>
</organism>
<name>A0A1Q9CUJ2_SYMMI</name>
<reference evidence="2 3" key="1">
    <citation type="submission" date="2016-02" db="EMBL/GenBank/DDBJ databases">
        <title>Genome analysis of coral dinoflagellate symbionts highlights evolutionary adaptations to a symbiotic lifestyle.</title>
        <authorList>
            <person name="Aranda M."/>
            <person name="Li Y."/>
            <person name="Liew Y.J."/>
            <person name="Baumgarten S."/>
            <person name="Simakov O."/>
            <person name="Wilson M."/>
            <person name="Piel J."/>
            <person name="Ashoor H."/>
            <person name="Bougouffa S."/>
            <person name="Bajic V.B."/>
            <person name="Ryu T."/>
            <person name="Ravasi T."/>
            <person name="Bayer T."/>
            <person name="Micklem G."/>
            <person name="Kim H."/>
            <person name="Bhak J."/>
            <person name="Lajeunesse T.C."/>
            <person name="Voolstra C.R."/>
        </authorList>
    </citation>
    <scope>NUCLEOTIDE SEQUENCE [LARGE SCALE GENOMIC DNA]</scope>
    <source>
        <strain evidence="2 3">CCMP2467</strain>
    </source>
</reference>
<feature type="compositionally biased region" description="Acidic residues" evidence="1">
    <location>
        <begin position="154"/>
        <end position="169"/>
    </location>
</feature>
<comment type="caution">
    <text evidence="2">The sequence shown here is derived from an EMBL/GenBank/DDBJ whole genome shotgun (WGS) entry which is preliminary data.</text>
</comment>
<dbReference type="EMBL" id="LSRX01000908">
    <property type="protein sequence ID" value="OLP86593.1"/>
    <property type="molecule type" value="Genomic_DNA"/>
</dbReference>